<feature type="compositionally biased region" description="Polar residues" evidence="1">
    <location>
        <begin position="343"/>
        <end position="358"/>
    </location>
</feature>
<dbReference type="CDD" id="cd00009">
    <property type="entry name" value="AAA"/>
    <property type="match status" value="1"/>
</dbReference>
<dbReference type="SUPFAM" id="SSF52540">
    <property type="entry name" value="P-loop containing nucleoside triphosphate hydrolases"/>
    <property type="match status" value="1"/>
</dbReference>
<protein>
    <submittedName>
        <fullName evidence="3">XrtA-associated ATPase</fullName>
    </submittedName>
</protein>
<feature type="domain" description="AAA+ ATPase" evidence="2">
    <location>
        <begin position="42"/>
        <end position="204"/>
    </location>
</feature>
<feature type="compositionally biased region" description="Basic and acidic residues" evidence="1">
    <location>
        <begin position="359"/>
        <end position="376"/>
    </location>
</feature>
<dbReference type="PANTHER" id="PTHR35894">
    <property type="entry name" value="GENERAL SECRETION PATHWAY PROTEIN A-RELATED"/>
    <property type="match status" value="1"/>
</dbReference>
<evidence type="ECO:0000256" key="1">
    <source>
        <dbReference type="SAM" id="MobiDB-lite"/>
    </source>
</evidence>
<dbReference type="InterPro" id="IPR027417">
    <property type="entry name" value="P-loop_NTPase"/>
</dbReference>
<reference evidence="4" key="1">
    <citation type="submission" date="2023-07" db="EMBL/GenBank/DDBJ databases">
        <title>Molecular identification of indigenous halophilic bacteria isolated from red sea cost, biodegradation of synthetic dyes and assessment of degraded metabolite toxicity.</title>
        <authorList>
            <person name="Chaieb K."/>
            <person name="Altayb H.N."/>
        </authorList>
    </citation>
    <scope>NUCLEOTIDE SEQUENCE [LARGE SCALE GENOMIC DNA]</scope>
    <source>
        <strain evidence="4">K20</strain>
    </source>
</reference>
<evidence type="ECO:0000259" key="2">
    <source>
        <dbReference type="SMART" id="SM00382"/>
    </source>
</evidence>
<gene>
    <name evidence="3" type="ORF">LDJ79_13385</name>
</gene>
<dbReference type="SMART" id="SM00382">
    <property type="entry name" value="AAA"/>
    <property type="match status" value="1"/>
</dbReference>
<feature type="region of interest" description="Disordered" evidence="1">
    <location>
        <begin position="343"/>
        <end position="386"/>
    </location>
</feature>
<dbReference type="NCBIfam" id="TIGR03015">
    <property type="entry name" value="pepcterm_ATPase"/>
    <property type="match status" value="1"/>
</dbReference>
<evidence type="ECO:0000313" key="3">
    <source>
        <dbReference type="EMBL" id="MCA2017113.1"/>
    </source>
</evidence>
<dbReference type="PANTHER" id="PTHR35894:SF5">
    <property type="entry name" value="MU-LIKE PROPHAGE FLUMU DNA TRANSPOSITION PROTEIN B"/>
    <property type="match status" value="1"/>
</dbReference>
<dbReference type="Gene3D" id="3.40.50.300">
    <property type="entry name" value="P-loop containing nucleotide triphosphate hydrolases"/>
    <property type="match status" value="1"/>
</dbReference>
<keyword evidence="4" id="KW-1185">Reference proteome</keyword>
<dbReference type="InterPro" id="IPR017466">
    <property type="entry name" value="XrtA-assoc_ATPase-like"/>
</dbReference>
<dbReference type="Pfam" id="PF13401">
    <property type="entry name" value="AAA_22"/>
    <property type="match status" value="1"/>
</dbReference>
<accession>A0ABS7YP27</accession>
<dbReference type="EMBL" id="JAIWIU010000091">
    <property type="protein sequence ID" value="MCA2017113.1"/>
    <property type="molecule type" value="Genomic_DNA"/>
</dbReference>
<organism evidence="3 4">
    <name type="scientific">Vibrio tritonius</name>
    <dbReference type="NCBI Taxonomy" id="1435069"/>
    <lineage>
        <taxon>Bacteria</taxon>
        <taxon>Pseudomonadati</taxon>
        <taxon>Pseudomonadota</taxon>
        <taxon>Gammaproteobacteria</taxon>
        <taxon>Vibrionales</taxon>
        <taxon>Vibrionaceae</taxon>
        <taxon>Vibrio</taxon>
    </lineage>
</organism>
<dbReference type="InterPro" id="IPR049945">
    <property type="entry name" value="AAA_22"/>
</dbReference>
<comment type="caution">
    <text evidence="3">The sequence shown here is derived from an EMBL/GenBank/DDBJ whole genome shotgun (WGS) entry which is preliminary data.</text>
</comment>
<dbReference type="RefSeq" id="WP_225250921.1">
    <property type="nucleotide sequence ID" value="NZ_JAIWIU010000091.1"/>
</dbReference>
<proteinExistence type="predicted"/>
<dbReference type="Proteomes" id="UP001199044">
    <property type="component" value="Unassembled WGS sequence"/>
</dbReference>
<evidence type="ECO:0000313" key="4">
    <source>
        <dbReference type="Proteomes" id="UP001199044"/>
    </source>
</evidence>
<dbReference type="InterPro" id="IPR052026">
    <property type="entry name" value="ExeA_AAA_ATPase_DNA-bind"/>
</dbReference>
<sequence length="404" mass="45690">MYESHFGLSGKPFKLSPDPTFFYGSPHHSKAISYLRYGLESGEGFIVVTGPVGTGKTTIARSLLNSLDESITAIQLVTTHLTPDALINMIASNFGLQVEGLGKSETLKRLDGFLHSLHRQGKRALLVIDEAQNLPSETIEELRMLSNFQVDDKPLIQSFLLGQEELKPIIELPEMEQFRQRIIASCHLETFNTEQTQEYILHRLGVVGWDHLPELTNSIFPLISQYTGGVPRKINIFMDRLFLYAFMENLSKVDETAVRCVMDEMGSELSGGLQPTTQITAPKNANTVSSMHHGLTREGYDIEVEHTHKILAEVNKVLDDVIARKILSIKQLDRMIREKRKLLSNSDDSVESGRNTHPSNDDAKRVSKPQEQKHESVLPSEPEPNRLVEKRWLQQLIKERESEL</sequence>
<dbReference type="InterPro" id="IPR003593">
    <property type="entry name" value="AAA+_ATPase"/>
</dbReference>
<name>A0ABS7YP27_9VIBR</name>